<evidence type="ECO:0000313" key="2">
    <source>
        <dbReference type="Proteomes" id="UP000199165"/>
    </source>
</evidence>
<accession>A0A1I6YXZ9</accession>
<proteinExistence type="predicted"/>
<dbReference type="AlphaFoldDB" id="A0A1I6YXZ9"/>
<reference evidence="2" key="1">
    <citation type="submission" date="2016-10" db="EMBL/GenBank/DDBJ databases">
        <authorList>
            <person name="Varghese N."/>
            <person name="Submissions S."/>
        </authorList>
    </citation>
    <scope>NUCLEOTIDE SEQUENCE [LARGE SCALE GENOMIC DNA]</scope>
    <source>
        <strain evidence="2">DSM 45501</strain>
    </source>
</reference>
<protein>
    <submittedName>
        <fullName evidence="1">Uncharacterized protein</fullName>
    </submittedName>
</protein>
<organism evidence="1 2">
    <name type="scientific">Actinopolyspora righensis</name>
    <dbReference type="NCBI Taxonomy" id="995060"/>
    <lineage>
        <taxon>Bacteria</taxon>
        <taxon>Bacillati</taxon>
        <taxon>Actinomycetota</taxon>
        <taxon>Actinomycetes</taxon>
        <taxon>Actinopolysporales</taxon>
        <taxon>Actinopolysporaceae</taxon>
        <taxon>Actinopolyspora</taxon>
        <taxon>Actinopolyspora alba group</taxon>
    </lineage>
</organism>
<dbReference type="Proteomes" id="UP000199165">
    <property type="component" value="Unassembled WGS sequence"/>
</dbReference>
<dbReference type="RefSeq" id="WP_139235167.1">
    <property type="nucleotide sequence ID" value="NZ_FPAT01000003.1"/>
</dbReference>
<gene>
    <name evidence="1" type="ORF">SAMN04487904_103364</name>
</gene>
<keyword evidence="2" id="KW-1185">Reference proteome</keyword>
<dbReference type="EMBL" id="FPAT01000003">
    <property type="protein sequence ID" value="SFT55282.1"/>
    <property type="molecule type" value="Genomic_DNA"/>
</dbReference>
<sequence length="207" mass="23002">MARIALGSFLDFVRSGPQDSVRLVRRQRAMYLGSGGQAWAFYQPFRSGVRRAISAPDPEAVLTAVVDKAGPKQRSHFQELRRGMCAWLSGTKATGVQVESCSWWHDELEVTLSKRSLLGLRHSSGAVELVLPYLKEPELSTQDAAPVLRILQLGRDRVLPGATPVVLDVRRARSHRLRANTNEDDLDTFIAGEVSKYLTYWQAAEAA</sequence>
<name>A0A1I6YXZ9_9ACTN</name>
<evidence type="ECO:0000313" key="1">
    <source>
        <dbReference type="EMBL" id="SFT55282.1"/>
    </source>
</evidence>